<organism evidence="1 2">
    <name type="scientific">Kingdonia uniflora</name>
    <dbReference type="NCBI Taxonomy" id="39325"/>
    <lineage>
        <taxon>Eukaryota</taxon>
        <taxon>Viridiplantae</taxon>
        <taxon>Streptophyta</taxon>
        <taxon>Embryophyta</taxon>
        <taxon>Tracheophyta</taxon>
        <taxon>Spermatophyta</taxon>
        <taxon>Magnoliopsida</taxon>
        <taxon>Ranunculales</taxon>
        <taxon>Circaeasteraceae</taxon>
        <taxon>Kingdonia</taxon>
    </lineage>
</organism>
<evidence type="ECO:0000313" key="2">
    <source>
        <dbReference type="Proteomes" id="UP000541444"/>
    </source>
</evidence>
<comment type="caution">
    <text evidence="1">The sequence shown here is derived from an EMBL/GenBank/DDBJ whole genome shotgun (WGS) entry which is preliminary data.</text>
</comment>
<sequence length="73" mass="8358">MGNFFNDEEEDGKVRAILKEVENGSLKSGLTVQGIEFRPKENSARLYYFIFTRIIDLSNLKASKAVDLEFLKI</sequence>
<dbReference type="EMBL" id="JACGCM010002464">
    <property type="protein sequence ID" value="KAF6139565.1"/>
    <property type="molecule type" value="Genomic_DNA"/>
</dbReference>
<accession>A0A7J7LAA5</accession>
<dbReference type="Proteomes" id="UP000541444">
    <property type="component" value="Unassembled WGS sequence"/>
</dbReference>
<dbReference type="Pfam" id="PF14299">
    <property type="entry name" value="PP2"/>
    <property type="match status" value="1"/>
</dbReference>
<dbReference type="AlphaFoldDB" id="A0A7J7LAA5"/>
<keyword evidence="2" id="KW-1185">Reference proteome</keyword>
<name>A0A7J7LAA5_9MAGN</name>
<gene>
    <name evidence="1" type="ORF">GIB67_015522</name>
</gene>
<evidence type="ECO:0000313" key="1">
    <source>
        <dbReference type="EMBL" id="KAF6139565.1"/>
    </source>
</evidence>
<proteinExistence type="predicted"/>
<dbReference type="InterPro" id="IPR025886">
    <property type="entry name" value="PP2-like"/>
</dbReference>
<dbReference type="OrthoDB" id="1918565at2759"/>
<reference evidence="1 2" key="1">
    <citation type="journal article" date="2020" name="IScience">
        <title>Genome Sequencing of the Endangered Kingdonia uniflora (Circaeasteraceae, Ranunculales) Reveals Potential Mechanisms of Evolutionary Specialization.</title>
        <authorList>
            <person name="Sun Y."/>
            <person name="Deng T."/>
            <person name="Zhang A."/>
            <person name="Moore M.J."/>
            <person name="Landis J.B."/>
            <person name="Lin N."/>
            <person name="Zhang H."/>
            <person name="Zhang X."/>
            <person name="Huang J."/>
            <person name="Zhang X."/>
            <person name="Sun H."/>
            <person name="Wang H."/>
        </authorList>
    </citation>
    <scope>NUCLEOTIDE SEQUENCE [LARGE SCALE GENOMIC DNA]</scope>
    <source>
        <strain evidence="1">TB1705</strain>
        <tissue evidence="1">Leaf</tissue>
    </source>
</reference>
<protein>
    <submittedName>
        <fullName evidence="1">Uncharacterized protein</fullName>
    </submittedName>
</protein>